<dbReference type="PANTHER" id="PTHR43649">
    <property type="entry name" value="ARABINOSE-BINDING PROTEIN-RELATED"/>
    <property type="match status" value="1"/>
</dbReference>
<dbReference type="EMBL" id="CP027059">
    <property type="protein sequence ID" value="UQZ81346.1"/>
    <property type="molecule type" value="Genomic_DNA"/>
</dbReference>
<feature type="chain" id="PRO_5046446838" evidence="7">
    <location>
        <begin position="33"/>
        <end position="562"/>
    </location>
</feature>
<dbReference type="PROSITE" id="PS51257">
    <property type="entry name" value="PROKAR_LIPOPROTEIN"/>
    <property type="match status" value="1"/>
</dbReference>
<organism evidence="8 9">
    <name type="scientific">Paenibacillus konkukensis</name>
    <dbReference type="NCBI Taxonomy" id="2020716"/>
    <lineage>
        <taxon>Bacteria</taxon>
        <taxon>Bacillati</taxon>
        <taxon>Bacillota</taxon>
        <taxon>Bacilli</taxon>
        <taxon>Bacillales</taxon>
        <taxon>Paenibacillaceae</taxon>
        <taxon>Paenibacillus</taxon>
    </lineage>
</organism>
<name>A0ABY4RFL3_9BACL</name>
<evidence type="ECO:0000256" key="1">
    <source>
        <dbReference type="ARBA" id="ARBA00022475"/>
    </source>
</evidence>
<evidence type="ECO:0000256" key="7">
    <source>
        <dbReference type="SAM" id="SignalP"/>
    </source>
</evidence>
<accession>A0ABY4RFL3</accession>
<sequence length="562" mass="63217">MSKFPFQRMTRMTKTLVPIVTLLALTVSGCSGGEADVSQPQTGDAGEKPDPYGKYSEPVTVNLGYYTPAENKWPEGSKDTLTDNRYTQMIEEKFNIKINHAFEAPQSGYDQKVSLLVSSNDIPDFLFVSESDFNLLVESDMVEDLTKAYEDYASPLLKNVISGFGPDFVKKVTYKDKLYGIPSTVPAHDNDNIVWIRTDWLKKVGIELPKVITTDDLEKVARAFIEQDPDGNGKKDTYGLQGTSTFVTGTTNYNSFDGIFTAFKSFPKIWVKDANGKIVYGSTLPETKQALGKLRDWYAAGLIDKEFGTIKPDQVAKDISAGKAGISTGYTWAPAKSLADSVKNDPKAEWDSFILAAPDGKWYNRQPNPMGRIMVVKKGTPHPEAIIKLINWFTDMDNMAPGYPKLYSESPGTNWQVRPIQRTFRVKSTVYDRFQRLQDAASGKLKREELPESDMKLFDQYQKGMDALKASPSDWAYILYQFNGGKSVLNPINTEVYSEFYGITKSMEMKWTNLSKLEDESFLRIIVGDKPLDYFDTFVSEWKKQGGGDVTKEVQAEVDRMK</sequence>
<evidence type="ECO:0000256" key="4">
    <source>
        <dbReference type="ARBA" id="ARBA00023139"/>
    </source>
</evidence>
<dbReference type="SUPFAM" id="SSF53850">
    <property type="entry name" value="Periplasmic binding protein-like II"/>
    <property type="match status" value="1"/>
</dbReference>
<keyword evidence="9" id="KW-1185">Reference proteome</keyword>
<evidence type="ECO:0000313" key="8">
    <source>
        <dbReference type="EMBL" id="UQZ81346.1"/>
    </source>
</evidence>
<dbReference type="Gene3D" id="3.40.190.10">
    <property type="entry name" value="Periplasmic binding protein-like II"/>
    <property type="match status" value="3"/>
</dbReference>
<keyword evidence="3" id="KW-0472">Membrane</keyword>
<dbReference type="Pfam" id="PF13416">
    <property type="entry name" value="SBP_bac_8"/>
    <property type="match status" value="1"/>
</dbReference>
<evidence type="ECO:0000256" key="5">
    <source>
        <dbReference type="ARBA" id="ARBA00023288"/>
    </source>
</evidence>
<dbReference type="CDD" id="cd13580">
    <property type="entry name" value="PBP2_AlgQ_like_1"/>
    <property type="match status" value="1"/>
</dbReference>
<dbReference type="Proteomes" id="UP001057134">
    <property type="component" value="Chromosome"/>
</dbReference>
<feature type="signal peptide" evidence="7">
    <location>
        <begin position="1"/>
        <end position="32"/>
    </location>
</feature>
<evidence type="ECO:0000256" key="6">
    <source>
        <dbReference type="SAM" id="MobiDB-lite"/>
    </source>
</evidence>
<proteinExistence type="predicted"/>
<keyword evidence="5 8" id="KW-0449">Lipoprotein</keyword>
<dbReference type="PANTHER" id="PTHR43649:SF33">
    <property type="entry name" value="POLYGALACTURONAN_RHAMNOGALACTURONAN-BINDING PROTEIN YTCQ"/>
    <property type="match status" value="1"/>
</dbReference>
<keyword evidence="1" id="KW-1003">Cell membrane</keyword>
<keyword evidence="2 7" id="KW-0732">Signal</keyword>
<gene>
    <name evidence="8" type="primary">lipO_12</name>
    <name evidence="8" type="ORF">SK3146_00502</name>
</gene>
<reference evidence="8" key="2">
    <citation type="journal article" date="2021" name="J Anim Sci Technol">
        <title>Complete genome sequence of Paenibacillus konkukensis sp. nov. SK3146 as a potential probiotic strain.</title>
        <authorList>
            <person name="Jung H.I."/>
            <person name="Park S."/>
            <person name="Niu K.M."/>
            <person name="Lee S.W."/>
            <person name="Kothari D."/>
            <person name="Yi K.J."/>
            <person name="Kim S.K."/>
        </authorList>
    </citation>
    <scope>NUCLEOTIDE SEQUENCE</scope>
    <source>
        <strain evidence="8">SK3146</strain>
    </source>
</reference>
<dbReference type="RefSeq" id="WP_249863587.1">
    <property type="nucleotide sequence ID" value="NZ_CP027059.1"/>
</dbReference>
<dbReference type="InterPro" id="IPR006059">
    <property type="entry name" value="SBP"/>
</dbReference>
<feature type="region of interest" description="Disordered" evidence="6">
    <location>
        <begin position="32"/>
        <end position="53"/>
    </location>
</feature>
<protein>
    <submittedName>
        <fullName evidence="8">Lipoprotein LipO</fullName>
    </submittedName>
</protein>
<evidence type="ECO:0000256" key="3">
    <source>
        <dbReference type="ARBA" id="ARBA00023136"/>
    </source>
</evidence>
<evidence type="ECO:0000313" key="9">
    <source>
        <dbReference type="Proteomes" id="UP001057134"/>
    </source>
</evidence>
<dbReference type="InterPro" id="IPR050490">
    <property type="entry name" value="Bact_solute-bd_prot1"/>
</dbReference>
<evidence type="ECO:0000256" key="2">
    <source>
        <dbReference type="ARBA" id="ARBA00022729"/>
    </source>
</evidence>
<reference evidence="8" key="1">
    <citation type="submission" date="2018-02" db="EMBL/GenBank/DDBJ databases">
        <authorList>
            <person name="Kim S.-K."/>
            <person name="Jung H.-I."/>
            <person name="Lee S.-W."/>
        </authorList>
    </citation>
    <scope>NUCLEOTIDE SEQUENCE</scope>
    <source>
        <strain evidence="8">SK3146</strain>
    </source>
</reference>
<keyword evidence="4" id="KW-0564">Palmitate</keyword>